<dbReference type="GO" id="GO:0043657">
    <property type="term" value="C:host cell"/>
    <property type="evidence" value="ECO:0007669"/>
    <property type="project" value="UniProtKB-SubCell"/>
</dbReference>
<organism evidence="5 6">
    <name type="scientific">Phytophthora citrophthora</name>
    <dbReference type="NCBI Taxonomy" id="4793"/>
    <lineage>
        <taxon>Eukaryota</taxon>
        <taxon>Sar</taxon>
        <taxon>Stramenopiles</taxon>
        <taxon>Oomycota</taxon>
        <taxon>Peronosporomycetes</taxon>
        <taxon>Peronosporales</taxon>
        <taxon>Peronosporaceae</taxon>
        <taxon>Phytophthora</taxon>
    </lineage>
</organism>
<dbReference type="InterPro" id="IPR045379">
    <property type="entry name" value="Crinkler_N"/>
</dbReference>
<reference evidence="5" key="1">
    <citation type="submission" date="2023-08" db="EMBL/GenBank/DDBJ databases">
        <title>Reference Genome Resource for the Citrus Pathogen Phytophthora citrophthora.</title>
        <authorList>
            <person name="Moller H."/>
            <person name="Coetzee B."/>
            <person name="Rose L.J."/>
            <person name="Van Niekerk J.M."/>
        </authorList>
    </citation>
    <scope>NUCLEOTIDE SEQUENCE</scope>
    <source>
        <strain evidence="5">STE-U-9442</strain>
    </source>
</reference>
<dbReference type="SUPFAM" id="SSF56112">
    <property type="entry name" value="Protein kinase-like (PK-like)"/>
    <property type="match status" value="1"/>
</dbReference>
<evidence type="ECO:0000256" key="3">
    <source>
        <dbReference type="ARBA" id="ARBA00022525"/>
    </source>
</evidence>
<evidence type="ECO:0000259" key="4">
    <source>
        <dbReference type="Pfam" id="PF20147"/>
    </source>
</evidence>
<sequence>MGEEKMAEVELECAVYGEGTVFPVTIALDVKVNALQEKIAGILSTEQHTVPPRLLTLYLARREGETTWLADDDNLDTFLRGDVNKQYMKMRSSWILDEDYLGANFKPGRKEIHVLVELPELSEAAVGGGVLAWPRKRKLSEASVVNLKDLWEYSKMNITALPTPTELKAMLQQPLPFRLTLDDDVSARKICKQNGDFLQCKELRTMIESYLLDCIQPIEAMASENTWQAFYDVLLRIPNYLSLAEGILLTFRRNRVDNTGTTAKGLRPDLILHRDGMVLLRGEEKSSSTGIDVSCKELTKKMRKWNPMFYGDLPYILGYATSGARLKIVTIDRHLHAEDVVEFYSVIAQKEEVIKTFYNLSFFLVAMATLSKRTCASGLMLYTPHVTERRTIELMDDVVKRTIKRQQCIDEDDFGRLIDIYTTLQGLSSRGHGKTHLQTVRKLELPDEQRSSITVQLQPLGFSREPENMEEVREWLQGMLTALKFWHGCNYCHGDLRWRNIVYVPTSGRGYWVLIDMDESHPPKTTTISWNHQCHGDILTFQHDLYQLGRLMEFFTVPLTDELLSVQTALLSAVTCPLGAEEVLTMMNQDE</sequence>
<dbReference type="Gene3D" id="1.10.510.10">
    <property type="entry name" value="Transferase(Phosphotransferase) domain 1"/>
    <property type="match status" value="1"/>
</dbReference>
<name>A0AAD9LSL9_9STRA</name>
<dbReference type="AlphaFoldDB" id="A0AAD9LSL9"/>
<protein>
    <recommendedName>
        <fullName evidence="4">Crinkler effector protein N-terminal domain-containing protein</fullName>
    </recommendedName>
</protein>
<evidence type="ECO:0000256" key="2">
    <source>
        <dbReference type="ARBA" id="ARBA00004613"/>
    </source>
</evidence>
<comment type="caution">
    <text evidence="5">The sequence shown here is derived from an EMBL/GenBank/DDBJ whole genome shotgun (WGS) entry which is preliminary data.</text>
</comment>
<keyword evidence="3" id="KW-0964">Secreted</keyword>
<evidence type="ECO:0000313" key="6">
    <source>
        <dbReference type="Proteomes" id="UP001259832"/>
    </source>
</evidence>
<evidence type="ECO:0000256" key="1">
    <source>
        <dbReference type="ARBA" id="ARBA00004340"/>
    </source>
</evidence>
<proteinExistence type="predicted"/>
<comment type="subcellular location">
    <subcellularLocation>
        <location evidence="1">Host cell</location>
    </subcellularLocation>
    <subcellularLocation>
        <location evidence="2">Secreted</location>
    </subcellularLocation>
</comment>
<dbReference type="EMBL" id="JASMQC010000001">
    <property type="protein sequence ID" value="KAK1948440.1"/>
    <property type="molecule type" value="Genomic_DNA"/>
</dbReference>
<evidence type="ECO:0000313" key="5">
    <source>
        <dbReference type="EMBL" id="KAK1948440.1"/>
    </source>
</evidence>
<keyword evidence="6" id="KW-1185">Reference proteome</keyword>
<dbReference type="InterPro" id="IPR011009">
    <property type="entry name" value="Kinase-like_dom_sf"/>
</dbReference>
<feature type="domain" description="Crinkler effector protein N-terminal" evidence="4">
    <location>
        <begin position="9"/>
        <end position="117"/>
    </location>
</feature>
<dbReference type="Proteomes" id="UP001259832">
    <property type="component" value="Unassembled WGS sequence"/>
</dbReference>
<dbReference type="Pfam" id="PF20147">
    <property type="entry name" value="Crinkler"/>
    <property type="match status" value="1"/>
</dbReference>
<accession>A0AAD9LSL9</accession>
<gene>
    <name evidence="5" type="ORF">P3T76_000729</name>
</gene>
<dbReference type="GO" id="GO:0005576">
    <property type="term" value="C:extracellular region"/>
    <property type="evidence" value="ECO:0007669"/>
    <property type="project" value="UniProtKB-SubCell"/>
</dbReference>